<sequence length="74" mass="8259">QHQEVPTSTVNQIYEPQQQVSHSLHPQHSYHQQQQTQPGQPVMVPSSISSLNQGFQNLRVTSIPVSRTDVTSAV</sequence>
<dbReference type="AlphaFoldDB" id="A0A0B6XUM7"/>
<name>A0A0B6XUM7_9EUPU</name>
<reference evidence="2" key="1">
    <citation type="submission" date="2014-12" db="EMBL/GenBank/DDBJ databases">
        <title>Insight into the proteome of Arion vulgaris.</title>
        <authorList>
            <person name="Aradska J."/>
            <person name="Bulat T."/>
            <person name="Smidak R."/>
            <person name="Sarate P."/>
            <person name="Gangsoo J."/>
            <person name="Sialana F."/>
            <person name="Bilban M."/>
            <person name="Lubec G."/>
        </authorList>
    </citation>
    <scope>NUCLEOTIDE SEQUENCE</scope>
    <source>
        <tissue evidence="2">Skin</tissue>
    </source>
</reference>
<accession>A0A0B6XUM7</accession>
<organism evidence="2">
    <name type="scientific">Arion vulgaris</name>
    <dbReference type="NCBI Taxonomy" id="1028688"/>
    <lineage>
        <taxon>Eukaryota</taxon>
        <taxon>Metazoa</taxon>
        <taxon>Spiralia</taxon>
        <taxon>Lophotrochozoa</taxon>
        <taxon>Mollusca</taxon>
        <taxon>Gastropoda</taxon>
        <taxon>Heterobranchia</taxon>
        <taxon>Euthyneura</taxon>
        <taxon>Panpulmonata</taxon>
        <taxon>Eupulmonata</taxon>
        <taxon>Stylommatophora</taxon>
        <taxon>Helicina</taxon>
        <taxon>Arionoidea</taxon>
        <taxon>Arionidae</taxon>
        <taxon>Arion</taxon>
    </lineage>
</organism>
<feature type="compositionally biased region" description="Low complexity" evidence="1">
    <location>
        <begin position="21"/>
        <end position="41"/>
    </location>
</feature>
<dbReference type="EMBL" id="HACG01000110">
    <property type="protein sequence ID" value="CEK46975.1"/>
    <property type="molecule type" value="Transcribed_RNA"/>
</dbReference>
<protein>
    <submittedName>
        <fullName evidence="2">Uncharacterized protein</fullName>
    </submittedName>
</protein>
<feature type="non-terminal residue" evidence="2">
    <location>
        <position position="1"/>
    </location>
</feature>
<evidence type="ECO:0000256" key="1">
    <source>
        <dbReference type="SAM" id="MobiDB-lite"/>
    </source>
</evidence>
<feature type="region of interest" description="Disordered" evidence="1">
    <location>
        <begin position="1"/>
        <end position="48"/>
    </location>
</feature>
<proteinExistence type="predicted"/>
<evidence type="ECO:0000313" key="2">
    <source>
        <dbReference type="EMBL" id="CEK46975.1"/>
    </source>
</evidence>
<feature type="non-terminal residue" evidence="2">
    <location>
        <position position="74"/>
    </location>
</feature>
<gene>
    <name evidence="2" type="primary">ORF268</name>
</gene>
<feature type="compositionally biased region" description="Polar residues" evidence="1">
    <location>
        <begin position="1"/>
        <end position="20"/>
    </location>
</feature>